<sequence>MRNLCRLISLLLLPSTLTVAVSAAAEPLTSAKASFVAMLWNQSSSAALPEKGLPVDLYYKNGSDYVPLKYRVCQLGEPQGYNGPNPMPIYRKMSALDGQPQYRPIMDCQIPQASQQFIIFIVAEQGGLRSIAVDASPQHIPDGDVMLINLTSRQMAAELRGSQQMLQPSQSMIFKIPKSDTPNLPVKIATWDSGAWKMIYSTSTRIADDRPYIGILYLNEGRRENYRLRFFRNLNLLRNTSTQES</sequence>
<comment type="caution">
    <text evidence="2">The sequence shown here is derived from an EMBL/GenBank/DDBJ whole genome shotgun (WGS) entry which is preliminary data.</text>
</comment>
<dbReference type="EMBL" id="JACHVB010000060">
    <property type="protein sequence ID" value="MBC2595964.1"/>
    <property type="molecule type" value="Genomic_DNA"/>
</dbReference>
<feature type="chain" id="PRO_5032547940" evidence="1">
    <location>
        <begin position="26"/>
        <end position="245"/>
    </location>
</feature>
<name>A0A842HJY2_9BACT</name>
<dbReference type="Proteomes" id="UP000546464">
    <property type="component" value="Unassembled WGS sequence"/>
</dbReference>
<dbReference type="AlphaFoldDB" id="A0A842HJY2"/>
<keyword evidence="1" id="KW-0732">Signal</keyword>
<gene>
    <name evidence="2" type="ORF">H5P28_16990</name>
</gene>
<feature type="signal peptide" evidence="1">
    <location>
        <begin position="1"/>
        <end position="25"/>
    </location>
</feature>
<evidence type="ECO:0000313" key="2">
    <source>
        <dbReference type="EMBL" id="MBC2595964.1"/>
    </source>
</evidence>
<keyword evidence="3" id="KW-1185">Reference proteome</keyword>
<accession>A0A842HJY2</accession>
<protein>
    <submittedName>
        <fullName evidence="2">Uncharacterized protein</fullName>
    </submittedName>
</protein>
<reference evidence="2 3" key="1">
    <citation type="submission" date="2020-07" db="EMBL/GenBank/DDBJ databases">
        <authorList>
            <person name="Feng X."/>
        </authorList>
    </citation>
    <scope>NUCLEOTIDE SEQUENCE [LARGE SCALE GENOMIC DNA]</scope>
    <source>
        <strain evidence="2 3">JCM31066</strain>
    </source>
</reference>
<evidence type="ECO:0000313" key="3">
    <source>
        <dbReference type="Proteomes" id="UP000546464"/>
    </source>
</evidence>
<dbReference type="RefSeq" id="WP_185676886.1">
    <property type="nucleotide sequence ID" value="NZ_JACHVB010000060.1"/>
</dbReference>
<evidence type="ECO:0000256" key="1">
    <source>
        <dbReference type="SAM" id="SignalP"/>
    </source>
</evidence>
<organism evidence="2 3">
    <name type="scientific">Ruficoccus amylovorans</name>
    <dbReference type="NCBI Taxonomy" id="1804625"/>
    <lineage>
        <taxon>Bacteria</taxon>
        <taxon>Pseudomonadati</taxon>
        <taxon>Verrucomicrobiota</taxon>
        <taxon>Opitutia</taxon>
        <taxon>Puniceicoccales</taxon>
        <taxon>Cerasicoccaceae</taxon>
        <taxon>Ruficoccus</taxon>
    </lineage>
</organism>
<proteinExistence type="predicted"/>